<gene>
    <name evidence="2" type="ORF">FZC78_11995</name>
</gene>
<organism evidence="2 3">
    <name type="scientific">Rossellomorea vietnamensis</name>
    <dbReference type="NCBI Taxonomy" id="218284"/>
    <lineage>
        <taxon>Bacteria</taxon>
        <taxon>Bacillati</taxon>
        <taxon>Bacillota</taxon>
        <taxon>Bacilli</taxon>
        <taxon>Bacillales</taxon>
        <taxon>Bacillaceae</taxon>
        <taxon>Rossellomorea</taxon>
    </lineage>
</organism>
<dbReference type="Pfam" id="PF00144">
    <property type="entry name" value="Beta-lactamase"/>
    <property type="match status" value="1"/>
</dbReference>
<keyword evidence="2" id="KW-0378">Hydrolase</keyword>
<comment type="caution">
    <text evidence="2">The sequence shown here is derived from an EMBL/GenBank/DDBJ whole genome shotgun (WGS) entry which is preliminary data.</text>
</comment>
<dbReference type="OrthoDB" id="9773047at2"/>
<evidence type="ECO:0000313" key="3">
    <source>
        <dbReference type="Proteomes" id="UP000322267"/>
    </source>
</evidence>
<dbReference type="Gene3D" id="3.40.710.10">
    <property type="entry name" value="DD-peptidase/beta-lactamase superfamily"/>
    <property type="match status" value="1"/>
</dbReference>
<dbReference type="PANTHER" id="PTHR43283">
    <property type="entry name" value="BETA-LACTAMASE-RELATED"/>
    <property type="match status" value="1"/>
</dbReference>
<dbReference type="EMBL" id="VTEI01000005">
    <property type="protein sequence ID" value="TYS16703.1"/>
    <property type="molecule type" value="Genomic_DNA"/>
</dbReference>
<dbReference type="AlphaFoldDB" id="A0A5D4NQW1"/>
<accession>A0A5D4NQW1</accession>
<dbReference type="SUPFAM" id="SSF56601">
    <property type="entry name" value="beta-lactamase/transpeptidase-like"/>
    <property type="match status" value="1"/>
</dbReference>
<proteinExistence type="predicted"/>
<evidence type="ECO:0000259" key="1">
    <source>
        <dbReference type="Pfam" id="PF00144"/>
    </source>
</evidence>
<dbReference type="PANTHER" id="PTHR43283:SF7">
    <property type="entry name" value="BETA-LACTAMASE-RELATED DOMAIN-CONTAINING PROTEIN"/>
    <property type="match status" value="1"/>
</dbReference>
<dbReference type="GO" id="GO:0016787">
    <property type="term" value="F:hydrolase activity"/>
    <property type="evidence" value="ECO:0007669"/>
    <property type="project" value="UniProtKB-KW"/>
</dbReference>
<dbReference type="InterPro" id="IPR050789">
    <property type="entry name" value="Diverse_Enzym_Activities"/>
</dbReference>
<dbReference type="RefSeq" id="WP_148939940.1">
    <property type="nucleotide sequence ID" value="NZ_VTEI01000005.1"/>
</dbReference>
<dbReference type="Proteomes" id="UP000322267">
    <property type="component" value="Unassembled WGS sequence"/>
</dbReference>
<dbReference type="InterPro" id="IPR001466">
    <property type="entry name" value="Beta-lactam-related"/>
</dbReference>
<evidence type="ECO:0000313" key="2">
    <source>
        <dbReference type="EMBL" id="TYS16703.1"/>
    </source>
</evidence>
<reference evidence="2 3" key="1">
    <citation type="submission" date="2019-08" db="EMBL/GenBank/DDBJ databases">
        <title>Bacillus genomes from the desert of Cuatro Cienegas, Coahuila.</title>
        <authorList>
            <person name="Olmedo-Alvarez G."/>
        </authorList>
    </citation>
    <scope>NUCLEOTIDE SEQUENCE [LARGE SCALE GENOMIC DNA]</scope>
    <source>
        <strain evidence="2 3">CH34_1T</strain>
    </source>
</reference>
<dbReference type="InterPro" id="IPR012338">
    <property type="entry name" value="Beta-lactam/transpept-like"/>
</dbReference>
<name>A0A5D4NQW1_9BACI</name>
<protein>
    <submittedName>
        <fullName evidence="2">Serine hydrolase</fullName>
    </submittedName>
</protein>
<feature type="domain" description="Beta-lactamase-related" evidence="1">
    <location>
        <begin position="38"/>
        <end position="283"/>
    </location>
</feature>
<sequence>MDKELLDRLEKKIKDIKVEAFIINQGERQIFEYSKNKKVKEKPFKVYSITKTIVSLLVGILIDRGMISSLDTPIHNYFPEILNSKNAMKKEITIRHLLTMTSGMEVNELEGNKDWIETVLNQPLLYEPGTTFQYSSGDSHLLSGIVQKVSGMTVSEFAEENLFKPLNINEYSWLTDPEGIHIGGFGIRMKPEQLMTLGYLLLNNGEHHNIRIVSAEWIQQMTTPYKETKTEEQGTYGYGYQIWTYTSSHHNQPLSFYCASGIYGQNIFVVPKLKLVAVVKSQLKLEDQGLPRIYFKELLQGLENNMQTT</sequence>